<dbReference type="RefSeq" id="WP_143090811.1">
    <property type="nucleotide sequence ID" value="NZ_FONY01000007.1"/>
</dbReference>
<evidence type="ECO:0000256" key="1">
    <source>
        <dbReference type="SAM" id="Phobius"/>
    </source>
</evidence>
<keyword evidence="1" id="KW-0812">Transmembrane</keyword>
<proteinExistence type="predicted"/>
<dbReference type="EMBL" id="FONY01000007">
    <property type="protein sequence ID" value="SFE81163.1"/>
    <property type="molecule type" value="Genomic_DNA"/>
</dbReference>
<dbReference type="STRING" id="1003.SAMN04488541_100762"/>
<sequence>MKIPSIVKLPKHKRFEYIPRYYDPIKDEINQKIAQAKRELEAEQNGTLNGEHYVGRIRGSFRKNSRTTRQRADISQPFFVMSVLGAAIAYYYYGNAAVWILAVMFPLYLLMKLRNR</sequence>
<reference evidence="2 3" key="1">
    <citation type="submission" date="2016-10" db="EMBL/GenBank/DDBJ databases">
        <authorList>
            <person name="de Groot N.N."/>
        </authorList>
    </citation>
    <scope>NUCLEOTIDE SEQUENCE [LARGE SCALE GENOMIC DNA]</scope>
    <source>
        <strain>GEY</strain>
        <strain evidence="3">DSM 9560</strain>
    </source>
</reference>
<keyword evidence="3" id="KW-1185">Reference proteome</keyword>
<evidence type="ECO:0000313" key="3">
    <source>
        <dbReference type="Proteomes" id="UP000199513"/>
    </source>
</evidence>
<evidence type="ECO:0000313" key="2">
    <source>
        <dbReference type="EMBL" id="SFE81163.1"/>
    </source>
</evidence>
<dbReference type="Proteomes" id="UP000199513">
    <property type="component" value="Unassembled WGS sequence"/>
</dbReference>
<dbReference type="OrthoDB" id="1494520at2"/>
<keyword evidence="1" id="KW-0472">Membrane</keyword>
<protein>
    <submittedName>
        <fullName evidence="2">Uncharacterized protein</fullName>
    </submittedName>
</protein>
<dbReference type="AlphaFoldDB" id="A0A1I2DLL0"/>
<feature type="transmembrane region" description="Helical" evidence="1">
    <location>
        <begin position="96"/>
        <end position="113"/>
    </location>
</feature>
<keyword evidence="1" id="KW-1133">Transmembrane helix</keyword>
<accession>A0A1I2DLL0</accession>
<name>A0A1I2DLL0_9BACT</name>
<organism evidence="2 3">
    <name type="scientific">Thermoflexibacter ruber</name>
    <dbReference type="NCBI Taxonomy" id="1003"/>
    <lineage>
        <taxon>Bacteria</taxon>
        <taxon>Pseudomonadati</taxon>
        <taxon>Bacteroidota</taxon>
        <taxon>Cytophagia</taxon>
        <taxon>Cytophagales</taxon>
        <taxon>Thermoflexibacteraceae</taxon>
        <taxon>Thermoflexibacter</taxon>
    </lineage>
</organism>
<gene>
    <name evidence="2" type="ORF">SAMN04488541_100762</name>
</gene>